<feature type="compositionally biased region" description="Basic and acidic residues" evidence="8">
    <location>
        <begin position="321"/>
        <end position="343"/>
    </location>
</feature>
<feature type="compositionally biased region" description="Basic residues" evidence="8">
    <location>
        <begin position="362"/>
        <end position="376"/>
    </location>
</feature>
<feature type="transmembrane region" description="Helical" evidence="9">
    <location>
        <begin position="12"/>
        <end position="32"/>
    </location>
</feature>
<evidence type="ECO:0000256" key="3">
    <source>
        <dbReference type="ARBA" id="ARBA00022692"/>
    </source>
</evidence>
<evidence type="ECO:0000313" key="10">
    <source>
        <dbReference type="EMBL" id="KUL05618.1"/>
    </source>
</evidence>
<dbReference type="GO" id="GO:0015031">
    <property type="term" value="P:protein transport"/>
    <property type="evidence" value="ECO:0007669"/>
    <property type="project" value="UniProtKB-KW"/>
</dbReference>
<evidence type="ECO:0000256" key="1">
    <source>
        <dbReference type="ARBA" id="ARBA00022448"/>
    </source>
</evidence>
<dbReference type="Gene3D" id="3.30.70.3400">
    <property type="match status" value="1"/>
</dbReference>
<evidence type="ECO:0000256" key="9">
    <source>
        <dbReference type="SAM" id="Phobius"/>
    </source>
</evidence>
<feature type="region of interest" description="Disordered" evidence="8">
    <location>
        <begin position="300"/>
        <end position="379"/>
    </location>
</feature>
<keyword evidence="1" id="KW-0813">Transport</keyword>
<dbReference type="Proteomes" id="UP000054598">
    <property type="component" value="Unassembled WGS sequence"/>
</dbReference>
<gene>
    <name evidence="10" type="ORF">XE10_0101</name>
</gene>
<reference evidence="11" key="1">
    <citation type="journal article" date="2015" name="MBio">
        <title>Genome-Resolved Metagenomic Analysis Reveals Roles for Candidate Phyla and Other Microbial Community Members in Biogeochemical Transformations in Oil Reservoirs.</title>
        <authorList>
            <person name="Hu P."/>
            <person name="Tom L."/>
            <person name="Singh A."/>
            <person name="Thomas B.C."/>
            <person name="Baker B.J."/>
            <person name="Piceno Y.M."/>
            <person name="Andersen G.L."/>
            <person name="Banfield J.F."/>
        </authorList>
    </citation>
    <scope>NUCLEOTIDE SEQUENCE [LARGE SCALE GENOMIC DNA]</scope>
</reference>
<sequence length="456" mass="49805">MNRETIITLVKDWRVALVLLLVVGSLIGIYLAPPSPEKGLEGNLQFGLDLQGGSWLQMEFQSVIVAYSTDKPVGDLIENLQTSLETDVIQVDENHLEIRKTVSRAELEPLFAASDASIVTYQKGVSPFTADEVKRILNDKVNALGMQDARINLLTPTGSEYPQYVRIELAGVDMTTAQEIVGRQGLFEIRVQTTGNQTEQWGVSFSLSETGAQAFREAALASGAVNNPGDHNLVMILDNKTVYSAPLSGGLASELRAGPVRSLSASTGTGDTGLEDAMTLEIHLRAGALPVKVDIVGSGSVPAAPCTPHRGGRRLLPLPRILDRDPDGRYQPRRDHHPARDCQVHPAARSRRHRGSDSSGGYRHRPARHHHGRGSPRRACPIAEPLHEAVRAGVRDHRRGCSDGLRRNAPAGADGPLHPQRVRHHHHTRCSDRCPGHQARVRKDYHGDPLKMTTLQ</sequence>
<dbReference type="EMBL" id="LGHE01000005">
    <property type="protein sequence ID" value="KUL05618.1"/>
    <property type="molecule type" value="Genomic_DNA"/>
</dbReference>
<name>A0A101J249_9EURY</name>
<feature type="region of interest" description="Disordered" evidence="8">
    <location>
        <begin position="401"/>
        <end position="435"/>
    </location>
</feature>
<protein>
    <submittedName>
        <fullName evidence="10">Protein-export membrane protein SecD</fullName>
    </submittedName>
</protein>
<evidence type="ECO:0000256" key="2">
    <source>
        <dbReference type="ARBA" id="ARBA00022475"/>
    </source>
</evidence>
<evidence type="ECO:0000256" key="8">
    <source>
        <dbReference type="SAM" id="MobiDB-lite"/>
    </source>
</evidence>
<accession>A0A101J249</accession>
<dbReference type="InterPro" id="IPR022813">
    <property type="entry name" value="SecD/SecF_arch_bac"/>
</dbReference>
<evidence type="ECO:0000256" key="7">
    <source>
        <dbReference type="ARBA" id="ARBA00023136"/>
    </source>
</evidence>
<evidence type="ECO:0000256" key="5">
    <source>
        <dbReference type="ARBA" id="ARBA00022989"/>
    </source>
</evidence>
<dbReference type="PANTHER" id="PTHR30081:SF1">
    <property type="entry name" value="PROTEIN TRANSLOCASE SUBUNIT SECD"/>
    <property type="match status" value="1"/>
</dbReference>
<evidence type="ECO:0000256" key="4">
    <source>
        <dbReference type="ARBA" id="ARBA00022927"/>
    </source>
</evidence>
<keyword evidence="5 9" id="KW-1133">Transmembrane helix</keyword>
<dbReference type="AlphaFoldDB" id="A0A101J249"/>
<evidence type="ECO:0000313" key="11">
    <source>
        <dbReference type="Proteomes" id="UP000054598"/>
    </source>
</evidence>
<organism evidence="10 11">
    <name type="scientific">Methanoculleus marisnigri</name>
    <dbReference type="NCBI Taxonomy" id="2198"/>
    <lineage>
        <taxon>Archaea</taxon>
        <taxon>Methanobacteriati</taxon>
        <taxon>Methanobacteriota</taxon>
        <taxon>Stenosarchaea group</taxon>
        <taxon>Methanomicrobia</taxon>
        <taxon>Methanomicrobiales</taxon>
        <taxon>Methanomicrobiaceae</taxon>
        <taxon>Methanoculleus</taxon>
    </lineage>
</organism>
<comment type="caution">
    <text evidence="10">The sequence shown here is derived from an EMBL/GenBank/DDBJ whole genome shotgun (WGS) entry which is preliminary data.</text>
</comment>
<keyword evidence="6" id="KW-0811">Translocation</keyword>
<keyword evidence="4" id="KW-0653">Protein transport</keyword>
<dbReference type="GO" id="GO:0005886">
    <property type="term" value="C:plasma membrane"/>
    <property type="evidence" value="ECO:0007669"/>
    <property type="project" value="TreeGrafter"/>
</dbReference>
<dbReference type="Gene3D" id="3.30.1360.200">
    <property type="match status" value="1"/>
</dbReference>
<dbReference type="PANTHER" id="PTHR30081">
    <property type="entry name" value="PROTEIN-EXPORT MEMBRANE PROTEIN SEC"/>
    <property type="match status" value="1"/>
</dbReference>
<proteinExistence type="predicted"/>
<keyword evidence="3 9" id="KW-0812">Transmembrane</keyword>
<keyword evidence="7 9" id="KW-0472">Membrane</keyword>
<evidence type="ECO:0000256" key="6">
    <source>
        <dbReference type="ARBA" id="ARBA00023010"/>
    </source>
</evidence>
<keyword evidence="2" id="KW-1003">Cell membrane</keyword>